<evidence type="ECO:0000313" key="16">
    <source>
        <dbReference type="RefSeq" id="XP_046597030.1"/>
    </source>
</evidence>
<evidence type="ECO:0000256" key="5">
    <source>
        <dbReference type="ARBA" id="ARBA00022989"/>
    </source>
</evidence>
<evidence type="ECO:0000256" key="10">
    <source>
        <dbReference type="SAM" id="MobiDB-lite"/>
    </source>
</evidence>
<accession>A0ABM3G9T2</accession>
<evidence type="ECO:0000256" key="2">
    <source>
        <dbReference type="ARBA" id="ARBA00008979"/>
    </source>
</evidence>
<keyword evidence="4 12" id="KW-0732">Signal</keyword>
<evidence type="ECO:0000256" key="11">
    <source>
        <dbReference type="SAM" id="Phobius"/>
    </source>
</evidence>
<feature type="transmembrane region" description="Helical" evidence="11">
    <location>
        <begin position="233"/>
        <end position="249"/>
    </location>
</feature>
<feature type="signal peptide" evidence="12">
    <location>
        <begin position="1"/>
        <end position="21"/>
    </location>
</feature>
<dbReference type="Pfam" id="PF06652">
    <property type="entry name" value="Methuselah_N"/>
    <property type="match status" value="1"/>
</dbReference>
<dbReference type="CDD" id="cd15039">
    <property type="entry name" value="7tmB3_Methuselah-like"/>
    <property type="match status" value="1"/>
</dbReference>
<feature type="region of interest" description="Disordered" evidence="10">
    <location>
        <begin position="493"/>
        <end position="539"/>
    </location>
</feature>
<evidence type="ECO:0000256" key="3">
    <source>
        <dbReference type="ARBA" id="ARBA00022692"/>
    </source>
</evidence>
<dbReference type="SUPFAM" id="SSF63877">
    <property type="entry name" value="Methuselah ectodomain"/>
    <property type="match status" value="1"/>
</dbReference>
<keyword evidence="5 11" id="KW-1133">Transmembrane helix</keyword>
<feature type="transmembrane region" description="Helical" evidence="11">
    <location>
        <begin position="414"/>
        <end position="435"/>
    </location>
</feature>
<dbReference type="Proteomes" id="UP000829291">
    <property type="component" value="Chromosome 5"/>
</dbReference>
<dbReference type="InterPro" id="IPR036272">
    <property type="entry name" value="Methuselah_N_sf"/>
</dbReference>
<feature type="transmembrane region" description="Helical" evidence="11">
    <location>
        <begin position="202"/>
        <end position="221"/>
    </location>
</feature>
<feature type="compositionally biased region" description="Low complexity" evidence="10">
    <location>
        <begin position="493"/>
        <end position="507"/>
    </location>
</feature>
<evidence type="ECO:0000256" key="12">
    <source>
        <dbReference type="SAM" id="SignalP"/>
    </source>
</evidence>
<dbReference type="PROSITE" id="PS50261">
    <property type="entry name" value="G_PROTEIN_RECEP_F2_4"/>
    <property type="match status" value="1"/>
</dbReference>
<feature type="chain" id="PRO_5045024521" evidence="12">
    <location>
        <begin position="22"/>
        <end position="539"/>
    </location>
</feature>
<feature type="transmembrane region" description="Helical" evidence="11">
    <location>
        <begin position="317"/>
        <end position="336"/>
    </location>
</feature>
<dbReference type="InterPro" id="IPR010596">
    <property type="entry name" value="Methuselah_N_dom"/>
</dbReference>
<dbReference type="SUPFAM" id="SSF81321">
    <property type="entry name" value="Family A G protein-coupled receptor-like"/>
    <property type="match status" value="1"/>
</dbReference>
<evidence type="ECO:0000259" key="13">
    <source>
        <dbReference type="PROSITE" id="PS50261"/>
    </source>
</evidence>
<name>A0ABM3G9T2_NEOLC</name>
<dbReference type="RefSeq" id="XP_046597030.1">
    <property type="nucleotide sequence ID" value="XM_046741074.1"/>
</dbReference>
<feature type="transmembrane region" description="Helical" evidence="11">
    <location>
        <begin position="363"/>
        <end position="387"/>
    </location>
</feature>
<evidence type="ECO:0000256" key="4">
    <source>
        <dbReference type="ARBA" id="ARBA00022729"/>
    </source>
</evidence>
<evidence type="ECO:0000313" key="14">
    <source>
        <dbReference type="Proteomes" id="UP000829291"/>
    </source>
</evidence>
<keyword evidence="9" id="KW-0807">Transducer</keyword>
<dbReference type="Gene3D" id="2.170.180.11">
    <property type="entry name" value="Methuselah ectodomain, domain 2"/>
    <property type="match status" value="1"/>
</dbReference>
<keyword evidence="6" id="KW-0297">G-protein coupled receptor</keyword>
<feature type="transmembrane region" description="Helical" evidence="11">
    <location>
        <begin position="441"/>
        <end position="462"/>
    </location>
</feature>
<dbReference type="InterPro" id="IPR017981">
    <property type="entry name" value="GPCR_2-like_7TM"/>
</dbReference>
<dbReference type="InterPro" id="IPR023311">
    <property type="entry name" value="Methusela_ecto_dom_2"/>
</dbReference>
<keyword evidence="3 11" id="KW-0812">Transmembrane</keyword>
<evidence type="ECO:0000256" key="8">
    <source>
        <dbReference type="ARBA" id="ARBA00023170"/>
    </source>
</evidence>
<dbReference type="GeneID" id="107221180"/>
<dbReference type="Gene3D" id="1.20.1070.10">
    <property type="entry name" value="Rhodopsin 7-helix transmembrane proteins"/>
    <property type="match status" value="1"/>
</dbReference>
<keyword evidence="14" id="KW-1185">Reference proteome</keyword>
<dbReference type="InterPro" id="IPR051384">
    <property type="entry name" value="Mth_GPCR"/>
</dbReference>
<evidence type="ECO:0000256" key="7">
    <source>
        <dbReference type="ARBA" id="ARBA00023136"/>
    </source>
</evidence>
<reference evidence="15 16" key="1">
    <citation type="submission" date="2025-05" db="UniProtKB">
        <authorList>
            <consortium name="RefSeq"/>
        </authorList>
    </citation>
    <scope>IDENTIFICATION</scope>
    <source>
        <tissue evidence="15 16">Thorax and Abdomen</tissue>
    </source>
</reference>
<feature type="transmembrane region" description="Helical" evidence="11">
    <location>
        <begin position="261"/>
        <end position="283"/>
    </location>
</feature>
<organism evidence="14 15">
    <name type="scientific">Neodiprion lecontei</name>
    <name type="common">Redheaded pine sawfly</name>
    <dbReference type="NCBI Taxonomy" id="441921"/>
    <lineage>
        <taxon>Eukaryota</taxon>
        <taxon>Metazoa</taxon>
        <taxon>Ecdysozoa</taxon>
        <taxon>Arthropoda</taxon>
        <taxon>Hexapoda</taxon>
        <taxon>Insecta</taxon>
        <taxon>Pterygota</taxon>
        <taxon>Neoptera</taxon>
        <taxon>Endopterygota</taxon>
        <taxon>Hymenoptera</taxon>
        <taxon>Tenthredinoidea</taxon>
        <taxon>Diprionidae</taxon>
        <taxon>Diprioninae</taxon>
        <taxon>Neodiprion</taxon>
    </lineage>
</organism>
<dbReference type="PANTHER" id="PTHR47154">
    <property type="entry name" value="G-PROTEIN COUPLED RECEPTOR MTH-RELATED"/>
    <property type="match status" value="1"/>
</dbReference>
<sequence length="539" mass="60672">MELRLSGCISVLLLAALLADADRRTCPPGGTVSLTNARRNDSGFLAESGEFFPRDVVWEDDGTWSGCFCDLKPCLPLCPPKNATTQNTETMEIDYSAMPPVYKPNFDLDESLRFEQRFHVILSHPCPGIKMYSLNPSKYPNDEYYLMANGSLAMPKVQDSSQTIVDATSYCFRLKRNSSIYTPRLCEAGNPFIMDPIRTANYVGALVSVPFLLATIFVYSVIPELRNIHGTTLKCYLASLVIAYVALGVDRIPNQKNFTDVSATCLFLGFTIYSSFVASFFWLNVMCFDMWWRFGGYGPMTSNGNSDDRKKFIRYSIYAWGCPILLTTICIVMEFADVGESTIKPDFRSSGCWFATKSAEALYYYGPAGVIITTNVVLFVLTSLKIVEHKRNVKRHLNSGDSRRHDENKHWFSLYVKLFVVMGICWSTEVISGIWEGPRHIWYVTDMINALQGIVIFVIFVCKKKICRSLKQRYNSLRITRKGCIFETRTADSSSTTTSNVDDPTSTGQVPVRMRERITVSPETPGSSSGQPDQADRKV</sequence>
<dbReference type="Pfam" id="PF00002">
    <property type="entry name" value="7tm_2"/>
    <property type="match status" value="1"/>
</dbReference>
<feature type="compositionally biased region" description="Polar residues" evidence="10">
    <location>
        <begin position="521"/>
        <end position="532"/>
    </location>
</feature>
<evidence type="ECO:0000256" key="9">
    <source>
        <dbReference type="ARBA" id="ARBA00023224"/>
    </source>
</evidence>
<proteinExistence type="inferred from homology"/>
<comment type="subcellular location">
    <subcellularLocation>
        <location evidence="1">Endomembrane system</location>
        <topology evidence="1">Multi-pass membrane protein</topology>
    </subcellularLocation>
</comment>
<dbReference type="RefSeq" id="XP_046597029.1">
    <property type="nucleotide sequence ID" value="XM_046741073.1"/>
</dbReference>
<protein>
    <submittedName>
        <fullName evidence="15 16">G-protein coupled receptor Mth2</fullName>
    </submittedName>
</protein>
<comment type="similarity">
    <text evidence="2">Belongs to the G-protein coupled receptor 2 family. Mth subfamily.</text>
</comment>
<evidence type="ECO:0000256" key="6">
    <source>
        <dbReference type="ARBA" id="ARBA00023040"/>
    </source>
</evidence>
<feature type="domain" description="G-protein coupled receptors family 2 profile 2" evidence="13">
    <location>
        <begin position="197"/>
        <end position="464"/>
    </location>
</feature>
<gene>
    <name evidence="15 16" type="primary">LOC107221180</name>
</gene>
<keyword evidence="7 11" id="KW-0472">Membrane</keyword>
<evidence type="ECO:0000313" key="15">
    <source>
        <dbReference type="RefSeq" id="XP_046597029.1"/>
    </source>
</evidence>
<dbReference type="InterPro" id="IPR000832">
    <property type="entry name" value="GPCR_2_secretin-like"/>
</dbReference>
<keyword evidence="8 15" id="KW-0675">Receptor</keyword>
<dbReference type="PANTHER" id="PTHR47154:SF2">
    <property type="entry name" value="G-PROTEIN COUPLED RECEPTOR MTH-RELATED"/>
    <property type="match status" value="1"/>
</dbReference>
<evidence type="ECO:0000256" key="1">
    <source>
        <dbReference type="ARBA" id="ARBA00004127"/>
    </source>
</evidence>